<reference evidence="2" key="1">
    <citation type="submission" date="2022-06" db="EMBL/GenBank/DDBJ databases">
        <title>Dynamics of rice microbiomes reveals core vertical transmitted seed endophytes.</title>
        <authorList>
            <person name="Liao K."/>
            <person name="Zhang X."/>
        </authorList>
    </citation>
    <scope>NUCLEOTIDE SEQUENCE</scope>
    <source>
        <strain evidence="2">JR3-14</strain>
    </source>
</reference>
<protein>
    <submittedName>
        <fullName evidence="2">Uncharacterized protein</fullName>
    </submittedName>
</protein>
<sequence length="111" mass="11460">MDSISRSLLQVSILPVAIASACVAAAELPSPVGHVVQGLGESIPVGAKNVSLSPHFKVYTFTQDGVKYVQINSLQDEVLTVLVVTPGAQQQLPIGSAAGTPVVFVDPAKQP</sequence>
<proteinExistence type="predicted"/>
<dbReference type="PROSITE" id="PS51257">
    <property type="entry name" value="PROKAR_LIPOPROTEIN"/>
    <property type="match status" value="1"/>
</dbReference>
<dbReference type="RefSeq" id="WP_267092283.1">
    <property type="nucleotide sequence ID" value="NZ_CP099534.1"/>
</dbReference>
<name>A0AA46SNN8_9XANT</name>
<feature type="chain" id="PRO_5041302572" evidence="1">
    <location>
        <begin position="22"/>
        <end position="111"/>
    </location>
</feature>
<dbReference type="Proteomes" id="UP001164392">
    <property type="component" value="Chromosome"/>
</dbReference>
<evidence type="ECO:0000313" key="2">
    <source>
        <dbReference type="EMBL" id="UYK87064.1"/>
    </source>
</evidence>
<evidence type="ECO:0000313" key="3">
    <source>
        <dbReference type="Proteomes" id="UP001164392"/>
    </source>
</evidence>
<dbReference type="EMBL" id="CP099534">
    <property type="protein sequence ID" value="UYK87064.1"/>
    <property type="molecule type" value="Genomic_DNA"/>
</dbReference>
<evidence type="ECO:0000256" key="1">
    <source>
        <dbReference type="SAM" id="SignalP"/>
    </source>
</evidence>
<keyword evidence="1" id="KW-0732">Signal</keyword>
<gene>
    <name evidence="2" type="ORF">NG824_11060</name>
</gene>
<feature type="signal peptide" evidence="1">
    <location>
        <begin position="1"/>
        <end position="21"/>
    </location>
</feature>
<dbReference type="AlphaFoldDB" id="A0AA46SNN8"/>
<accession>A0AA46SNN8</accession>
<organism evidence="2 3">
    <name type="scientific">Xanthomonas sacchari</name>
    <dbReference type="NCBI Taxonomy" id="56458"/>
    <lineage>
        <taxon>Bacteria</taxon>
        <taxon>Pseudomonadati</taxon>
        <taxon>Pseudomonadota</taxon>
        <taxon>Gammaproteobacteria</taxon>
        <taxon>Lysobacterales</taxon>
        <taxon>Lysobacteraceae</taxon>
        <taxon>Xanthomonas</taxon>
    </lineage>
</organism>